<accession>A0A2N5NW14</accession>
<feature type="transmembrane region" description="Helical" evidence="2">
    <location>
        <begin position="133"/>
        <end position="155"/>
    </location>
</feature>
<dbReference type="PANTHER" id="PTHR46558">
    <property type="entry name" value="TRACRIPTIONAL REGULATORY PROTEIN-RELATED-RELATED"/>
    <property type="match status" value="1"/>
</dbReference>
<dbReference type="EMBL" id="NIHS01000014">
    <property type="protein sequence ID" value="PLT72262.1"/>
    <property type="molecule type" value="Genomic_DNA"/>
</dbReference>
<dbReference type="PROSITE" id="PS50943">
    <property type="entry name" value="HTH_CROC1"/>
    <property type="match status" value="1"/>
</dbReference>
<gene>
    <name evidence="6" type="ORF">CDL26_09450</name>
    <name evidence="7" type="ORF">DW812_03845</name>
    <name evidence="5" type="ORF">G4981_09930</name>
    <name evidence="4" type="ORF">G4993_00825</name>
</gene>
<name>A0A2N5NW14_MEDGN</name>
<keyword evidence="1" id="KW-0238">DNA-binding</keyword>
<evidence type="ECO:0000259" key="3">
    <source>
        <dbReference type="PROSITE" id="PS50943"/>
    </source>
</evidence>
<dbReference type="Pfam" id="PF01381">
    <property type="entry name" value="HTH_3"/>
    <property type="match status" value="1"/>
</dbReference>
<evidence type="ECO:0000313" key="7">
    <source>
        <dbReference type="EMBL" id="RHD08462.1"/>
    </source>
</evidence>
<feature type="domain" description="HTH cro/C1-type" evidence="3">
    <location>
        <begin position="16"/>
        <end position="70"/>
    </location>
</feature>
<dbReference type="STRING" id="33038.GCA_900067245_03764"/>
<dbReference type="InterPro" id="IPR010982">
    <property type="entry name" value="Lambda_DNA-bd_dom_sf"/>
</dbReference>
<evidence type="ECO:0000313" key="6">
    <source>
        <dbReference type="EMBL" id="PLT72262.1"/>
    </source>
</evidence>
<dbReference type="CDD" id="cd00093">
    <property type="entry name" value="HTH_XRE"/>
    <property type="match status" value="1"/>
</dbReference>
<dbReference type="EMBL" id="JAAIRV010000001">
    <property type="protein sequence ID" value="NSI56952.1"/>
    <property type="molecule type" value="Genomic_DNA"/>
</dbReference>
<evidence type="ECO:0000313" key="9">
    <source>
        <dbReference type="Proteomes" id="UP000284472"/>
    </source>
</evidence>
<sequence length="248" mass="28669">MFFMYEIDNQKFGGFVAALRKEKGYTQKELAEKLFLSDKAISKWERGLSLPDIALLEPLADILGVTVAELLKGERIHAALEPQEMDELLGKTIHLSDNQKHVHSGFHKMWYLFVLGFSILEFGILIWQDVNLIQKDIFVLEALFALFGAWFCLFAKEQLPTYYDENELHYVSDGVFRMNIPFIRIHNSNWPYIVKCCRYWMLGSMILFPVVSFLLVTAGLWESSQKAVTLIWVFGLFGTILGTGKYYE</sequence>
<reference evidence="4" key="3">
    <citation type="journal article" date="2020" name="Cell Host Microbe">
        <title>Functional and Genomic Variation between Human-Derived Isolates of Lachnospiraceae Reveals Inter- and Intra-Species Diversity.</title>
        <authorList>
            <person name="Sorbara M.T."/>
            <person name="Littmann E.R."/>
            <person name="Fontana E."/>
            <person name="Moody T.U."/>
            <person name="Kohout C.E."/>
            <person name="Gjonbalaj M."/>
            <person name="Eaton V."/>
            <person name="Seok R."/>
            <person name="Leiner I.M."/>
            <person name="Pamer E.G."/>
        </authorList>
    </citation>
    <scope>NUCLEOTIDE SEQUENCE</scope>
    <source>
        <strain evidence="5">MSK.11.9</strain>
        <strain evidence="4">MSK.15.32</strain>
    </source>
</reference>
<dbReference type="EMBL" id="JAAIRY010000015">
    <property type="protein sequence ID" value="NSI65587.1"/>
    <property type="molecule type" value="Genomic_DNA"/>
</dbReference>
<protein>
    <submittedName>
        <fullName evidence="4">Helix-turn-helix transcriptional regulator</fullName>
    </submittedName>
    <submittedName>
        <fullName evidence="6">XRE family transcriptional regulator</fullName>
    </submittedName>
</protein>
<evidence type="ECO:0000256" key="1">
    <source>
        <dbReference type="ARBA" id="ARBA00023125"/>
    </source>
</evidence>
<reference evidence="7 9" key="2">
    <citation type="submission" date="2018-08" db="EMBL/GenBank/DDBJ databases">
        <title>A genome reference for cultivated species of the human gut microbiota.</title>
        <authorList>
            <person name="Zou Y."/>
            <person name="Xue W."/>
            <person name="Luo G."/>
        </authorList>
    </citation>
    <scope>NUCLEOTIDE SEQUENCE [LARGE SCALE GENOMIC DNA]</scope>
    <source>
        <strain evidence="7 9">AM32-6</strain>
    </source>
</reference>
<keyword evidence="2" id="KW-0472">Membrane</keyword>
<proteinExistence type="predicted"/>
<dbReference type="Proteomes" id="UP000284472">
    <property type="component" value="Unassembled WGS sequence"/>
</dbReference>
<dbReference type="EMBL" id="QSIR01000003">
    <property type="protein sequence ID" value="RHD08462.1"/>
    <property type="molecule type" value="Genomic_DNA"/>
</dbReference>
<evidence type="ECO:0000313" key="8">
    <source>
        <dbReference type="Proteomes" id="UP000234891"/>
    </source>
</evidence>
<keyword evidence="2" id="KW-0812">Transmembrane</keyword>
<dbReference type="AlphaFoldDB" id="A0A2N5NW14"/>
<feature type="transmembrane region" description="Helical" evidence="2">
    <location>
        <begin position="199"/>
        <end position="221"/>
    </location>
</feature>
<reference evidence="4" key="4">
    <citation type="submission" date="2020-02" db="EMBL/GenBank/DDBJ databases">
        <authorList>
            <person name="Littmann E."/>
            <person name="Sorbara M."/>
        </authorList>
    </citation>
    <scope>NUCLEOTIDE SEQUENCE</scope>
    <source>
        <strain evidence="5">MSK.11.9</strain>
        <strain evidence="4">MSK.15.32</strain>
    </source>
</reference>
<evidence type="ECO:0000313" key="5">
    <source>
        <dbReference type="EMBL" id="NSI65587.1"/>
    </source>
</evidence>
<feature type="transmembrane region" description="Helical" evidence="2">
    <location>
        <begin position="227"/>
        <end position="247"/>
    </location>
</feature>
<dbReference type="Proteomes" id="UP001296580">
    <property type="component" value="Unassembled WGS sequence"/>
</dbReference>
<dbReference type="Proteomes" id="UP001296581">
    <property type="component" value="Unassembled WGS sequence"/>
</dbReference>
<evidence type="ECO:0000313" key="10">
    <source>
        <dbReference type="Proteomes" id="UP001296580"/>
    </source>
</evidence>
<dbReference type="SMART" id="SM00530">
    <property type="entry name" value="HTH_XRE"/>
    <property type="match status" value="1"/>
</dbReference>
<comment type="caution">
    <text evidence="4">The sequence shown here is derived from an EMBL/GenBank/DDBJ whole genome shotgun (WGS) entry which is preliminary data.</text>
</comment>
<dbReference type="InterPro" id="IPR001387">
    <property type="entry name" value="Cro/C1-type_HTH"/>
</dbReference>
<dbReference type="GO" id="GO:0003677">
    <property type="term" value="F:DNA binding"/>
    <property type="evidence" value="ECO:0007669"/>
    <property type="project" value="UniProtKB-KW"/>
</dbReference>
<dbReference type="PANTHER" id="PTHR46558:SF4">
    <property type="entry name" value="DNA-BIDING PHAGE PROTEIN"/>
    <property type="match status" value="1"/>
</dbReference>
<dbReference type="Gene3D" id="1.10.260.40">
    <property type="entry name" value="lambda repressor-like DNA-binding domains"/>
    <property type="match status" value="1"/>
</dbReference>
<evidence type="ECO:0000313" key="4">
    <source>
        <dbReference type="EMBL" id="NSI56952.1"/>
    </source>
</evidence>
<reference evidence="6 8" key="1">
    <citation type="journal article" date="2017" name="Genome Med.">
        <title>A novel Ruminococcus gnavus clade enriched in inflammatory bowel disease patients.</title>
        <authorList>
            <person name="Hall A.B."/>
            <person name="Yassour M."/>
            <person name="Sauk J."/>
            <person name="Garner A."/>
            <person name="Jiang X."/>
            <person name="Arthur T."/>
            <person name="Lagoudas G.K."/>
            <person name="Vatanen T."/>
            <person name="Fornelos N."/>
            <person name="Wilson R."/>
            <person name="Bertha M."/>
            <person name="Cohen M."/>
            <person name="Garber J."/>
            <person name="Khalili H."/>
            <person name="Gevers D."/>
            <person name="Ananthakrishnan A.N."/>
            <person name="Kugathasan S."/>
            <person name="Lander E.S."/>
            <person name="Blainey P."/>
            <person name="Vlamakis H."/>
            <person name="Xavier R.J."/>
            <person name="Huttenhower C."/>
        </authorList>
    </citation>
    <scope>NUCLEOTIDE SEQUENCE [LARGE SCALE GENOMIC DNA]</scope>
    <source>
        <strain evidence="6 8">RJX1124</strain>
    </source>
</reference>
<evidence type="ECO:0000256" key="2">
    <source>
        <dbReference type="SAM" id="Phobius"/>
    </source>
</evidence>
<dbReference type="SUPFAM" id="SSF47413">
    <property type="entry name" value="lambda repressor-like DNA-binding domains"/>
    <property type="match status" value="1"/>
</dbReference>
<dbReference type="Proteomes" id="UP000234891">
    <property type="component" value="Unassembled WGS sequence"/>
</dbReference>
<keyword evidence="2" id="KW-1133">Transmembrane helix</keyword>
<organism evidence="4 10">
    <name type="scientific">Mediterraneibacter gnavus</name>
    <name type="common">Ruminococcus gnavus</name>
    <dbReference type="NCBI Taxonomy" id="33038"/>
    <lineage>
        <taxon>Bacteria</taxon>
        <taxon>Bacillati</taxon>
        <taxon>Bacillota</taxon>
        <taxon>Clostridia</taxon>
        <taxon>Lachnospirales</taxon>
        <taxon>Lachnospiraceae</taxon>
        <taxon>Mediterraneibacter</taxon>
    </lineage>
</organism>
<feature type="transmembrane region" description="Helical" evidence="2">
    <location>
        <begin position="109"/>
        <end position="127"/>
    </location>
</feature>